<dbReference type="InterPro" id="IPR018289">
    <property type="entry name" value="MULE_transposase_dom"/>
</dbReference>
<keyword evidence="1" id="KW-0479">Metal-binding</keyword>
<name>A0A816LW39_9BILA</name>
<keyword evidence="3" id="KW-0862">Zinc</keyword>
<sequence length="462" mass="53768">MASTMSFITSNKGKPLLVRDSYIYYVSKTTATVKYWRCEDRSCNAGVHTSNKDVFIKTVGIHSHLQSPEEIEVRTFHQNIKRRVINETTAITKIYDEDLARQQMSQTAAAIMPSSYEANSGLNRARRKMTPVLPTSYVFDIPAQYQVTLNDEQFLLCDKTLHNKRLLLFGTDQQLIFLFSAKHILMDGTFDTCPPYFDQVYTIHAIKHEKGYPCVIGLLCNRKARTYRELFRELKHHATRLKTTFNPNTITSDFEKALIKAVADEFPQARHAGCYFHFTQALYRNIQKLGLSTAYRDTEAIRMICRKLMALPLLPLNDVKVALEDLKDDSPITLRDLFNYFENFWMADIPVHLWNVSDLQIRTNNNCEGWHNRFNIRVNKHHPNIWHFINCLKQEEVYFRHQIIQMRAGATGRPKTKRTNCVQRRITTLTDHYANNEINLGEYLDGLSFVVAKDKTKKINKK</sequence>
<comment type="caution">
    <text evidence="6">The sequence shown here is derived from an EMBL/GenBank/DDBJ whole genome shotgun (WGS) entry which is preliminary data.</text>
</comment>
<dbReference type="GO" id="GO:0008270">
    <property type="term" value="F:zinc ion binding"/>
    <property type="evidence" value="ECO:0007669"/>
    <property type="project" value="UniProtKB-KW"/>
</dbReference>
<evidence type="ECO:0000313" key="6">
    <source>
        <dbReference type="EMBL" id="CAF1975973.1"/>
    </source>
</evidence>
<gene>
    <name evidence="6" type="ORF">WKI299_LOCUS3539</name>
</gene>
<dbReference type="EMBL" id="CAJNRF010000710">
    <property type="protein sequence ID" value="CAF1975973.1"/>
    <property type="molecule type" value="Genomic_DNA"/>
</dbReference>
<feature type="domain" description="MULE transposase" evidence="5">
    <location>
        <begin position="184"/>
        <end position="280"/>
    </location>
</feature>
<organism evidence="6 7">
    <name type="scientific">Rotaria magnacalcarata</name>
    <dbReference type="NCBI Taxonomy" id="392030"/>
    <lineage>
        <taxon>Eukaryota</taxon>
        <taxon>Metazoa</taxon>
        <taxon>Spiralia</taxon>
        <taxon>Gnathifera</taxon>
        <taxon>Rotifera</taxon>
        <taxon>Eurotatoria</taxon>
        <taxon>Bdelloidea</taxon>
        <taxon>Philodinida</taxon>
        <taxon>Philodinidae</taxon>
        <taxon>Rotaria</taxon>
    </lineage>
</organism>
<protein>
    <recommendedName>
        <fullName evidence="8">MULE transposase domain-containing protein</fullName>
    </recommendedName>
</protein>
<accession>A0A816LW39</accession>
<reference evidence="6" key="1">
    <citation type="submission" date="2021-02" db="EMBL/GenBank/DDBJ databases">
        <authorList>
            <person name="Nowell W R."/>
        </authorList>
    </citation>
    <scope>NUCLEOTIDE SEQUENCE</scope>
</reference>
<evidence type="ECO:0000256" key="3">
    <source>
        <dbReference type="ARBA" id="ARBA00022833"/>
    </source>
</evidence>
<dbReference type="Proteomes" id="UP000663856">
    <property type="component" value="Unassembled WGS sequence"/>
</dbReference>
<evidence type="ECO:0008006" key="8">
    <source>
        <dbReference type="Google" id="ProtNLM"/>
    </source>
</evidence>
<dbReference type="AlphaFoldDB" id="A0A816LW39"/>
<dbReference type="Gene3D" id="2.20.25.240">
    <property type="match status" value="1"/>
</dbReference>
<evidence type="ECO:0000256" key="2">
    <source>
        <dbReference type="ARBA" id="ARBA00022771"/>
    </source>
</evidence>
<dbReference type="Pfam" id="PF04500">
    <property type="entry name" value="FLYWCH"/>
    <property type="match status" value="1"/>
</dbReference>
<keyword evidence="2" id="KW-0863">Zinc-finger</keyword>
<dbReference type="PANTHER" id="PTHR47160:SF10">
    <property type="entry name" value="MULE TRANSPOSASE DOMAIN-CONTAINING PROTEIN"/>
    <property type="match status" value="1"/>
</dbReference>
<dbReference type="InterPro" id="IPR007588">
    <property type="entry name" value="Znf_FLYWCH"/>
</dbReference>
<proteinExistence type="predicted"/>
<evidence type="ECO:0000259" key="5">
    <source>
        <dbReference type="Pfam" id="PF10551"/>
    </source>
</evidence>
<dbReference type="Pfam" id="PF10551">
    <property type="entry name" value="MULE"/>
    <property type="match status" value="1"/>
</dbReference>
<feature type="domain" description="FLYWCH-type" evidence="4">
    <location>
        <begin position="7"/>
        <end position="64"/>
    </location>
</feature>
<evidence type="ECO:0000256" key="1">
    <source>
        <dbReference type="ARBA" id="ARBA00022723"/>
    </source>
</evidence>
<evidence type="ECO:0000259" key="4">
    <source>
        <dbReference type="Pfam" id="PF04500"/>
    </source>
</evidence>
<dbReference type="PANTHER" id="PTHR47160">
    <property type="entry name" value="PUTATIVE-RELATED"/>
    <property type="match status" value="1"/>
</dbReference>
<evidence type="ECO:0000313" key="7">
    <source>
        <dbReference type="Proteomes" id="UP000663856"/>
    </source>
</evidence>